<organism evidence="3 4">
    <name type="scientific">Methylobacterium radiotolerans</name>
    <dbReference type="NCBI Taxonomy" id="31998"/>
    <lineage>
        <taxon>Bacteria</taxon>
        <taxon>Pseudomonadati</taxon>
        <taxon>Pseudomonadota</taxon>
        <taxon>Alphaproteobacteria</taxon>
        <taxon>Hyphomicrobiales</taxon>
        <taxon>Methylobacteriaceae</taxon>
        <taxon>Methylobacterium</taxon>
    </lineage>
</organism>
<gene>
    <name evidence="3" type="ORF">MRSR164_22420</name>
</gene>
<evidence type="ECO:0000259" key="2">
    <source>
        <dbReference type="Pfam" id="PF07238"/>
    </source>
</evidence>
<dbReference type="InterPro" id="IPR009875">
    <property type="entry name" value="PilZ_domain"/>
</dbReference>
<dbReference type="SUPFAM" id="SSF141371">
    <property type="entry name" value="PilZ domain-like"/>
    <property type="match status" value="1"/>
</dbReference>
<dbReference type="EMBL" id="MLBY01000005">
    <property type="protein sequence ID" value="MEE7459446.1"/>
    <property type="molecule type" value="Genomic_DNA"/>
</dbReference>
<evidence type="ECO:0000313" key="3">
    <source>
        <dbReference type="EMBL" id="MEE7459446.1"/>
    </source>
</evidence>
<protein>
    <recommendedName>
        <fullName evidence="2">PilZ domain-containing protein</fullName>
    </recommendedName>
</protein>
<accession>A0ABU7TFK6</accession>
<name>A0ABU7TFK6_9HYPH</name>
<feature type="domain" description="PilZ" evidence="2">
    <location>
        <begin position="47"/>
        <end position="116"/>
    </location>
</feature>
<evidence type="ECO:0000313" key="4">
    <source>
        <dbReference type="Proteomes" id="UP001349262"/>
    </source>
</evidence>
<feature type="region of interest" description="Disordered" evidence="1">
    <location>
        <begin position="1"/>
        <end position="31"/>
    </location>
</feature>
<reference evidence="3 4" key="1">
    <citation type="journal article" date="2012" name="Genet. Mol. Biol.">
        <title>Analysis of 16S rRNA and mxaF genes revealing insights into Methylobacterium niche-specific plant association.</title>
        <authorList>
            <person name="Dourado M.N."/>
            <person name="Andreote F.D."/>
            <person name="Dini-Andreote F."/>
            <person name="Conti R."/>
            <person name="Araujo J.M."/>
            <person name="Araujo W.L."/>
        </authorList>
    </citation>
    <scope>NUCLEOTIDE SEQUENCE [LARGE SCALE GENOMIC DNA]</scope>
    <source>
        <strain evidence="3 4">SR1.6/4</strain>
    </source>
</reference>
<sequence>MSGRSSDRSRHSRYTRAEAQPTHSLSFDGTVDRRAPGRRVATMKLARVVLPCGKRIVCVIRDVSAQGAKLNISRRHLLTEAFRLDIVRTNKRFVVECVWRRGDYAGVRLMPVDIGDTVLR</sequence>
<dbReference type="Pfam" id="PF07238">
    <property type="entry name" value="PilZ"/>
    <property type="match status" value="1"/>
</dbReference>
<evidence type="ECO:0000256" key="1">
    <source>
        <dbReference type="SAM" id="MobiDB-lite"/>
    </source>
</evidence>
<dbReference type="Proteomes" id="UP001349262">
    <property type="component" value="Unassembled WGS sequence"/>
</dbReference>
<keyword evidence="4" id="KW-1185">Reference proteome</keyword>
<proteinExistence type="predicted"/>
<comment type="caution">
    <text evidence="3">The sequence shown here is derived from an EMBL/GenBank/DDBJ whole genome shotgun (WGS) entry which is preliminary data.</text>
</comment>